<gene>
    <name evidence="1" type="ORF">ARMSODRAFT_998918</name>
</gene>
<name>A0A2H3CD39_9AGAR</name>
<dbReference type="EMBL" id="KZ293416">
    <property type="protein sequence ID" value="PBK76268.1"/>
    <property type="molecule type" value="Genomic_DNA"/>
</dbReference>
<dbReference type="STRING" id="1076256.A0A2H3CD39"/>
<dbReference type="AlphaFoldDB" id="A0A2H3CD39"/>
<sequence>METDKPPAITTADAPFNDPTGSVDLVIRTADNVDFFVLSGLLSLRSPSSFFRHVLQGNRYTEERDGFPVLRVEELSTTFRFILLLCYPNGHQGCIKTIEDVSVIGDALEKYCMDYATERFEKIVSASALIRDQALQLFILAIQKGWRNLGEAAAKNTLFVPLNKEVAIEELNDISALQYVMLRDYHRKCSDAAQTNLKSEEILFQWIDPKDADSFRFLSPHPSDYYSRRCQSMVEVKMRGDNGDRKVKIHGWTSDYIREVSQKLCETPRPEIAVDEKIISRAVLSSGMQCQIDDWKDIAVSEIQAFAKLLSEEIDRRISEVPSREAPMHRPPTMDFTEQPPITTADPPFNDASNLADLEIRHASDMRCTGATIQKRYAVFRCFHGLVQLLGAEIDRRILDIMDESSVG</sequence>
<evidence type="ECO:0008006" key="3">
    <source>
        <dbReference type="Google" id="ProtNLM"/>
    </source>
</evidence>
<dbReference type="Proteomes" id="UP000218334">
    <property type="component" value="Unassembled WGS sequence"/>
</dbReference>
<keyword evidence="2" id="KW-1185">Reference proteome</keyword>
<reference evidence="2" key="1">
    <citation type="journal article" date="2017" name="Nat. Ecol. Evol.">
        <title>Genome expansion and lineage-specific genetic innovations in the forest pathogenic fungi Armillaria.</title>
        <authorList>
            <person name="Sipos G."/>
            <person name="Prasanna A.N."/>
            <person name="Walter M.C."/>
            <person name="O'Connor E."/>
            <person name="Balint B."/>
            <person name="Krizsan K."/>
            <person name="Kiss B."/>
            <person name="Hess J."/>
            <person name="Varga T."/>
            <person name="Slot J."/>
            <person name="Riley R."/>
            <person name="Boka B."/>
            <person name="Rigling D."/>
            <person name="Barry K."/>
            <person name="Lee J."/>
            <person name="Mihaltcheva S."/>
            <person name="LaButti K."/>
            <person name="Lipzen A."/>
            <person name="Waldron R."/>
            <person name="Moloney N.M."/>
            <person name="Sperisen C."/>
            <person name="Kredics L."/>
            <person name="Vagvoelgyi C."/>
            <person name="Patrignani A."/>
            <person name="Fitzpatrick D."/>
            <person name="Nagy I."/>
            <person name="Doyle S."/>
            <person name="Anderson J.B."/>
            <person name="Grigoriev I.V."/>
            <person name="Gueldener U."/>
            <person name="Muensterkoetter M."/>
            <person name="Nagy L.G."/>
        </authorList>
    </citation>
    <scope>NUCLEOTIDE SEQUENCE [LARGE SCALE GENOMIC DNA]</scope>
    <source>
        <strain evidence="2">28-4</strain>
    </source>
</reference>
<evidence type="ECO:0000313" key="1">
    <source>
        <dbReference type="EMBL" id="PBK76268.1"/>
    </source>
</evidence>
<evidence type="ECO:0000313" key="2">
    <source>
        <dbReference type="Proteomes" id="UP000218334"/>
    </source>
</evidence>
<protein>
    <recommendedName>
        <fullName evidence="3">BTB domain-containing protein</fullName>
    </recommendedName>
</protein>
<accession>A0A2H3CD39</accession>
<organism evidence="1 2">
    <name type="scientific">Armillaria solidipes</name>
    <dbReference type="NCBI Taxonomy" id="1076256"/>
    <lineage>
        <taxon>Eukaryota</taxon>
        <taxon>Fungi</taxon>
        <taxon>Dikarya</taxon>
        <taxon>Basidiomycota</taxon>
        <taxon>Agaricomycotina</taxon>
        <taxon>Agaricomycetes</taxon>
        <taxon>Agaricomycetidae</taxon>
        <taxon>Agaricales</taxon>
        <taxon>Marasmiineae</taxon>
        <taxon>Physalacriaceae</taxon>
        <taxon>Armillaria</taxon>
    </lineage>
</organism>
<proteinExistence type="predicted"/>